<proteinExistence type="predicted"/>
<dbReference type="Gene3D" id="3.30.70.1230">
    <property type="entry name" value="Nucleotide cyclase"/>
    <property type="match status" value="1"/>
</dbReference>
<dbReference type="GO" id="GO:0009190">
    <property type="term" value="P:cyclic nucleotide biosynthetic process"/>
    <property type="evidence" value="ECO:0007669"/>
    <property type="project" value="InterPro"/>
</dbReference>
<dbReference type="AlphaFoldDB" id="A0A8J7FP85"/>
<dbReference type="GO" id="GO:0004016">
    <property type="term" value="F:adenylate cyclase activity"/>
    <property type="evidence" value="ECO:0007669"/>
    <property type="project" value="UniProtKB-ARBA"/>
</dbReference>
<name>A0A8J7FP85_9NEIS</name>
<dbReference type="SUPFAM" id="SSF55073">
    <property type="entry name" value="Nucleotide cyclase"/>
    <property type="match status" value="1"/>
</dbReference>
<feature type="domain" description="Guanylate cyclase" evidence="1">
    <location>
        <begin position="523"/>
        <end position="642"/>
    </location>
</feature>
<dbReference type="GO" id="GO:0035556">
    <property type="term" value="P:intracellular signal transduction"/>
    <property type="evidence" value="ECO:0007669"/>
    <property type="project" value="InterPro"/>
</dbReference>
<gene>
    <name evidence="2" type="ORF">INR99_01440</name>
</gene>
<evidence type="ECO:0000313" key="3">
    <source>
        <dbReference type="Proteomes" id="UP000604481"/>
    </source>
</evidence>
<reference evidence="2 3" key="1">
    <citation type="submission" date="2020-10" db="EMBL/GenBank/DDBJ databases">
        <title>The genome sequence of Chitinilyticum litopenaei 4Y14.</title>
        <authorList>
            <person name="Liu Y."/>
        </authorList>
    </citation>
    <scope>NUCLEOTIDE SEQUENCE [LARGE SCALE GENOMIC DNA]</scope>
    <source>
        <strain evidence="2 3">4Y14</strain>
    </source>
</reference>
<dbReference type="CDD" id="cd07302">
    <property type="entry name" value="CHD"/>
    <property type="match status" value="1"/>
</dbReference>
<dbReference type="Proteomes" id="UP000604481">
    <property type="component" value="Unassembled WGS sequence"/>
</dbReference>
<accession>A0A8J7FP85</accession>
<dbReference type="EMBL" id="JADFUA010000001">
    <property type="protein sequence ID" value="MBE9608001.1"/>
    <property type="molecule type" value="Genomic_DNA"/>
</dbReference>
<organism evidence="2 3">
    <name type="scientific">Chitinilyticum piscinae</name>
    <dbReference type="NCBI Taxonomy" id="2866724"/>
    <lineage>
        <taxon>Bacteria</taxon>
        <taxon>Pseudomonadati</taxon>
        <taxon>Pseudomonadota</taxon>
        <taxon>Betaproteobacteria</taxon>
        <taxon>Neisseriales</taxon>
        <taxon>Chitinibacteraceae</taxon>
        <taxon>Chitinilyticum</taxon>
    </lineage>
</organism>
<protein>
    <submittedName>
        <fullName evidence="2">Adenylate/guanylate cyclase domain-containing protein</fullName>
    </submittedName>
</protein>
<dbReference type="PROSITE" id="PS50125">
    <property type="entry name" value="GUANYLATE_CYCLASE_2"/>
    <property type="match status" value="1"/>
</dbReference>
<evidence type="ECO:0000259" key="1">
    <source>
        <dbReference type="PROSITE" id="PS50125"/>
    </source>
</evidence>
<keyword evidence="3" id="KW-1185">Reference proteome</keyword>
<dbReference type="InterPro" id="IPR001054">
    <property type="entry name" value="A/G_cyclase"/>
</dbReference>
<dbReference type="Pfam" id="PF00211">
    <property type="entry name" value="Guanylate_cyc"/>
    <property type="match status" value="1"/>
</dbReference>
<dbReference type="SMART" id="SM00044">
    <property type="entry name" value="CYCc"/>
    <property type="match status" value="1"/>
</dbReference>
<comment type="caution">
    <text evidence="2">The sequence shown here is derived from an EMBL/GenBank/DDBJ whole genome shotgun (WGS) entry which is preliminary data.</text>
</comment>
<sequence>MTLQVLLPVLQPIHWGFSKPQFGHQGCQRQPLLGILLDMSENKWYERLLAHLDDGQFFLAYDTYREAAAEYPASLQLNLLGALSLLRGGADQEARKLMAARCNRLLSSSQRERRFAQAFRDAVERYQNEAEFSTAVSELLALLDVEATQCHRGGEADTPEVLRLLSQVHVELWSRLGDPGDLLQAETSAGAAFRLSNSLEDGLMAAELAAMRGHMDTACSLAGLLQERWAALPVPEAAETARAGPYWHQGAELALLLGDDKALSYRMARAASLQPRHLPSVIASLHRIRLLETSGFSVPNALHDQLPAPRIVVFAGQMLDAPWENCRSFPPALEEAVARKIAAELEELGAEVGFSCASAGAELLFVEAMLDRGAEVHLFLPFDREDFVRHRVAYAAGNWERRFRNACKLATSVTYATEESFLGHSALLRFNNHLIQGMARAQANLQQAQPSLLVLWDYAAASDAGSAADFIDNWPEIEQLRIIDLDELREQANLADMQVPKNTGLGVQSQSSAVVLPQRTISTMLFADIVGYSRLSEAELPALWQRLAAVKPLLAETSARLRLIESWGDAIYAVMDTSLAMADYAFALIDAISQLHSADGSLSKPLQVRIGLHAAPVFSGEHPLTGRPIVYGSHVSRAARLEPVSLPDHVYASQQFVAMLLAEENALRHEAQMTGGDYGARYACEYVGILSLAKNYGRQPVYHLRRLT</sequence>
<dbReference type="InterPro" id="IPR029787">
    <property type="entry name" value="Nucleotide_cyclase"/>
</dbReference>
<evidence type="ECO:0000313" key="2">
    <source>
        <dbReference type="EMBL" id="MBE9608001.1"/>
    </source>
</evidence>